<comment type="caution">
    <text evidence="1">The sequence shown here is derived from an EMBL/GenBank/DDBJ whole genome shotgun (WGS) entry which is preliminary data.</text>
</comment>
<accession>A0ABQ5MZT3</accession>
<dbReference type="Proteomes" id="UP001209654">
    <property type="component" value="Unassembled WGS sequence"/>
</dbReference>
<evidence type="ECO:0000313" key="1">
    <source>
        <dbReference type="EMBL" id="GLB69435.1"/>
    </source>
</evidence>
<proteinExistence type="predicted"/>
<dbReference type="RefSeq" id="WP_264797530.1">
    <property type="nucleotide sequence ID" value="NZ_BRVS01000034.1"/>
</dbReference>
<reference evidence="1 2" key="1">
    <citation type="journal article" date="2023" name="Int. J. Syst. Evol. Microbiol.">
        <title>Arthrobacter mangrovi sp. nov., an actinobacterium isolated from the rhizosphere of a mangrove.</title>
        <authorList>
            <person name="Hamada M."/>
            <person name="Saitou S."/>
            <person name="Enomoto N."/>
            <person name="Nanri K."/>
            <person name="Hidaka K."/>
            <person name="Miura T."/>
            <person name="Tamura T."/>
        </authorList>
    </citation>
    <scope>NUCLEOTIDE SEQUENCE [LARGE SCALE GENOMIC DNA]</scope>
    <source>
        <strain evidence="1 2">NBRC 112813</strain>
    </source>
</reference>
<sequence length="263" mass="28370">MVEIRDNKGVGYGLLSAVTMANAALGADPSVRTLRTAARFLDRELGKIAGADTLWDEIRSFAEASEFRKSNLPRDALCLIGDVFIGSLATRLTAAGWHYPPSPSAGEMIEETQTAFRFAASRWRRGHSLTGRVDNAQLALQRFLSALHQDMKSTDPKMLRRPVSQARRAGTKTLLALDLAGTDVEVTTGNNFDAVFGLPASGLSIRFVVPAPWHNELQAEQIHGLLVAAACADISAALDPGALFHDPKEGAKLDPDGYEYQPG</sequence>
<name>A0ABQ5MZT3_9MICC</name>
<keyword evidence="2" id="KW-1185">Reference proteome</keyword>
<gene>
    <name evidence="1" type="ORF">AHIS1636_38800</name>
</gene>
<organism evidence="1 2">
    <name type="scientific">Arthrobacter mangrovi</name>
    <dbReference type="NCBI Taxonomy" id="2966350"/>
    <lineage>
        <taxon>Bacteria</taxon>
        <taxon>Bacillati</taxon>
        <taxon>Actinomycetota</taxon>
        <taxon>Actinomycetes</taxon>
        <taxon>Micrococcales</taxon>
        <taxon>Micrococcaceae</taxon>
        <taxon>Arthrobacter</taxon>
    </lineage>
</organism>
<evidence type="ECO:0000313" key="2">
    <source>
        <dbReference type="Proteomes" id="UP001209654"/>
    </source>
</evidence>
<protein>
    <submittedName>
        <fullName evidence="1">Uncharacterized protein</fullName>
    </submittedName>
</protein>
<dbReference type="EMBL" id="BRVS01000034">
    <property type="protein sequence ID" value="GLB69435.1"/>
    <property type="molecule type" value="Genomic_DNA"/>
</dbReference>